<evidence type="ECO:0000313" key="3">
    <source>
        <dbReference type="Proteomes" id="UP000054166"/>
    </source>
</evidence>
<proteinExistence type="predicted"/>
<dbReference type="InParanoid" id="A0A0C3CAV9"/>
<dbReference type="EMBL" id="KN832981">
    <property type="protein sequence ID" value="KIM86837.1"/>
    <property type="molecule type" value="Genomic_DNA"/>
</dbReference>
<dbReference type="Gene3D" id="1.25.40.10">
    <property type="entry name" value="Tetratricopeptide repeat domain"/>
    <property type="match status" value="2"/>
</dbReference>
<protein>
    <recommendedName>
        <fullName evidence="1">CHAT domain-containing protein</fullName>
    </recommendedName>
</protein>
<name>A0A0C3CAV9_PILCF</name>
<dbReference type="SUPFAM" id="SSF81901">
    <property type="entry name" value="HCP-like"/>
    <property type="match status" value="1"/>
</dbReference>
<dbReference type="Pfam" id="PF13374">
    <property type="entry name" value="TPR_10"/>
    <property type="match status" value="1"/>
</dbReference>
<dbReference type="PANTHER" id="PTHR19959:SF119">
    <property type="entry name" value="FUNGAL LIPASE-LIKE DOMAIN-CONTAINING PROTEIN"/>
    <property type="match status" value="1"/>
</dbReference>
<feature type="domain" description="CHAT" evidence="1">
    <location>
        <begin position="710"/>
        <end position="986"/>
    </location>
</feature>
<dbReference type="Pfam" id="PF12770">
    <property type="entry name" value="CHAT"/>
    <property type="match status" value="1"/>
</dbReference>
<dbReference type="Proteomes" id="UP000054166">
    <property type="component" value="Unassembled WGS sequence"/>
</dbReference>
<keyword evidence="3" id="KW-1185">Reference proteome</keyword>
<dbReference type="STRING" id="765440.A0A0C3CAV9"/>
<reference evidence="3" key="2">
    <citation type="submission" date="2015-01" db="EMBL/GenBank/DDBJ databases">
        <title>Evolutionary Origins and Diversification of the Mycorrhizal Mutualists.</title>
        <authorList>
            <consortium name="DOE Joint Genome Institute"/>
            <consortium name="Mycorrhizal Genomics Consortium"/>
            <person name="Kohler A."/>
            <person name="Kuo A."/>
            <person name="Nagy L.G."/>
            <person name="Floudas D."/>
            <person name="Copeland A."/>
            <person name="Barry K.W."/>
            <person name="Cichocki N."/>
            <person name="Veneault-Fourrey C."/>
            <person name="LaButti K."/>
            <person name="Lindquist E.A."/>
            <person name="Lipzen A."/>
            <person name="Lundell T."/>
            <person name="Morin E."/>
            <person name="Murat C."/>
            <person name="Riley R."/>
            <person name="Ohm R."/>
            <person name="Sun H."/>
            <person name="Tunlid A."/>
            <person name="Henrissat B."/>
            <person name="Grigoriev I.V."/>
            <person name="Hibbett D.S."/>
            <person name="Martin F."/>
        </authorList>
    </citation>
    <scope>NUCLEOTIDE SEQUENCE [LARGE SCALE GENOMIC DNA]</scope>
    <source>
        <strain evidence="3">F 1598</strain>
    </source>
</reference>
<reference evidence="2 3" key="1">
    <citation type="submission" date="2014-04" db="EMBL/GenBank/DDBJ databases">
        <authorList>
            <consortium name="DOE Joint Genome Institute"/>
            <person name="Kuo A."/>
            <person name="Tarkka M."/>
            <person name="Buscot F."/>
            <person name="Kohler A."/>
            <person name="Nagy L.G."/>
            <person name="Floudas D."/>
            <person name="Copeland A."/>
            <person name="Barry K.W."/>
            <person name="Cichocki N."/>
            <person name="Veneault-Fourrey C."/>
            <person name="LaButti K."/>
            <person name="Lindquist E.A."/>
            <person name="Lipzen A."/>
            <person name="Lundell T."/>
            <person name="Morin E."/>
            <person name="Murat C."/>
            <person name="Sun H."/>
            <person name="Tunlid A."/>
            <person name="Henrissat B."/>
            <person name="Grigoriev I.V."/>
            <person name="Hibbett D.S."/>
            <person name="Martin F."/>
            <person name="Nordberg H.P."/>
            <person name="Cantor M.N."/>
            <person name="Hua S.X."/>
        </authorList>
    </citation>
    <scope>NUCLEOTIDE SEQUENCE [LARGE SCALE GENOMIC DNA]</scope>
    <source>
        <strain evidence="2 3">F 1598</strain>
    </source>
</reference>
<evidence type="ECO:0000259" key="1">
    <source>
        <dbReference type="Pfam" id="PF12770"/>
    </source>
</evidence>
<dbReference type="SMART" id="SM00028">
    <property type="entry name" value="TPR"/>
    <property type="match status" value="5"/>
</dbReference>
<dbReference type="InterPro" id="IPR024983">
    <property type="entry name" value="CHAT_dom"/>
</dbReference>
<dbReference type="AlphaFoldDB" id="A0A0C3CAV9"/>
<dbReference type="InterPro" id="IPR019734">
    <property type="entry name" value="TPR_rpt"/>
</dbReference>
<dbReference type="HOGENOM" id="CLU_001305_5_1_1"/>
<organism evidence="2 3">
    <name type="scientific">Piloderma croceum (strain F 1598)</name>
    <dbReference type="NCBI Taxonomy" id="765440"/>
    <lineage>
        <taxon>Eukaryota</taxon>
        <taxon>Fungi</taxon>
        <taxon>Dikarya</taxon>
        <taxon>Basidiomycota</taxon>
        <taxon>Agaricomycotina</taxon>
        <taxon>Agaricomycetes</taxon>
        <taxon>Agaricomycetidae</taxon>
        <taxon>Atheliales</taxon>
        <taxon>Atheliaceae</taxon>
        <taxon>Piloderma</taxon>
    </lineage>
</organism>
<dbReference type="InterPro" id="IPR011990">
    <property type="entry name" value="TPR-like_helical_dom_sf"/>
</dbReference>
<dbReference type="SUPFAM" id="SSF48452">
    <property type="entry name" value="TPR-like"/>
    <property type="match status" value="1"/>
</dbReference>
<dbReference type="OrthoDB" id="9991317at2759"/>
<sequence length="987" mass="109021">MIHRQALLLRPIPHGLRVASLDGLAATLYARFRRTDDMLNLDEAILLLHEAVNACPAPHRYHIDLINNLSAVLITRFDKTGQLPDLHAAMERHHYVLQDTDTNDKEKANQLFSLATNLLKRVQQSAQITDLERAISLTHEVLALLPVHHPNRSPVCNNLAAALTTRFEQSGQWEDLYEAISFHREALELRPAPHLDRPISLSNLASALETQFEQSSQRQDLDEAISLYRDALKLEPAPHPLRSISLNNLANALRTQFNQSGQREDLDEAISCNQEALELRPAPHPLPSSSLNNLASALWTRFNQSGQRKDLDEAISFNHQALDLRPAPHLLRSMSMNNLAGVLHTRFNQSAQREDLNEAISYSQQALELQPASHPGRCSSSRNLAGALTTRFEQSGQLEDLDKAMDAFQAAVTCTAASASERFGAAKSWAHYADSNHKSSLDAYQAAIELLPRLAMLGLDLQSRQQAIASGSDGLARDAAACAIRSAQYEKAVELLEEGRAVFWSQALQLRTSTVDLRDAAPALEDKLRRTSIALEQGSLRDVSRDLSNSPQKVMSIEGEASHFRRLDDDWLTTLEKVRQLDGFQDFLRPSRLSTLQHAADKGPVVIINASETGCAALIITSAGVQHVPFPDLSFTEVTKLVKILRGAISQGGRDALLLDSNRAHVEGLIQQMPFISDTVQLLRLSFERSVRRGTSAQPNGIFRYVLGFLWESVVEPVIRTLGLERAAVPPNLWWCPTGPFAFLPLHAAGLYHTEETESISDYVISSYTPTIKALLGDIPVHNDSFKMMVVIQSETPGQKSLPYTLEELRKIETHVPEEELVKLVPGSVKDVMLNLPATSIAHFACHGHQNSQNPLESALLLKDGPLKVSQIMGQSIPHASLAFLSACETAMGDENLPDEVIHLGATLLFAGFRGVVATMWSIADVDGPKIADTFYESIFDKASSNTTNSSGPDTTRAARALHYAVIKLRSENVSFVRWVPFIHLGR</sequence>
<dbReference type="PANTHER" id="PTHR19959">
    <property type="entry name" value="KINESIN LIGHT CHAIN"/>
    <property type="match status" value="1"/>
</dbReference>
<accession>A0A0C3CAV9</accession>
<gene>
    <name evidence="2" type="ORF">PILCRDRAFT_816097</name>
</gene>
<evidence type="ECO:0000313" key="2">
    <source>
        <dbReference type="EMBL" id="KIM86837.1"/>
    </source>
</evidence>